<reference evidence="1" key="1">
    <citation type="submission" date="2025-08" db="UniProtKB">
        <authorList>
            <consortium name="Ensembl"/>
        </authorList>
    </citation>
    <scope>IDENTIFICATION</scope>
</reference>
<dbReference type="AlphaFoldDB" id="A0A8D2A4T8"/>
<sequence length="72" mass="7899">PTSLEGTLCFLDARPRGDAPTRRLPRASPYPGCQGCGGPSGRESRLICDGQSYFFFHFMAAPVAYRSSWART</sequence>
<dbReference type="Proteomes" id="UP000694725">
    <property type="component" value="Unplaced"/>
</dbReference>
<evidence type="ECO:0000313" key="2">
    <source>
        <dbReference type="Proteomes" id="UP000694725"/>
    </source>
</evidence>
<accession>A0A8D2A4T8</accession>
<name>A0A8D2A4T8_PIG</name>
<organism evidence="1 2">
    <name type="scientific">Sus scrofa</name>
    <name type="common">Pig</name>
    <dbReference type="NCBI Taxonomy" id="9823"/>
    <lineage>
        <taxon>Eukaryota</taxon>
        <taxon>Metazoa</taxon>
        <taxon>Chordata</taxon>
        <taxon>Craniata</taxon>
        <taxon>Vertebrata</taxon>
        <taxon>Euteleostomi</taxon>
        <taxon>Mammalia</taxon>
        <taxon>Eutheria</taxon>
        <taxon>Laurasiatheria</taxon>
        <taxon>Artiodactyla</taxon>
        <taxon>Suina</taxon>
        <taxon>Suidae</taxon>
        <taxon>Sus</taxon>
    </lineage>
</organism>
<dbReference type="Ensembl" id="ENSSSCT00065100733.1">
    <property type="protein sequence ID" value="ENSSSCP00065044307.1"/>
    <property type="gene ID" value="ENSSSCG00065073204.1"/>
</dbReference>
<evidence type="ECO:0000313" key="1">
    <source>
        <dbReference type="Ensembl" id="ENSSSCP00065044307.1"/>
    </source>
</evidence>
<proteinExistence type="predicted"/>
<protein>
    <submittedName>
        <fullName evidence="1">Uncharacterized protein</fullName>
    </submittedName>
</protein>